<gene>
    <name evidence="10" type="ORF">DSCA_25400</name>
</gene>
<dbReference type="KEGG" id="dalk:DSCA_25400"/>
<keyword evidence="2 8" id="KW-0813">Transport</keyword>
<keyword evidence="6 8" id="KW-1133">Transmembrane helix</keyword>
<accession>A0A5K7YKC0</accession>
<feature type="transmembrane region" description="Helical" evidence="8">
    <location>
        <begin position="184"/>
        <end position="210"/>
    </location>
</feature>
<keyword evidence="3" id="KW-1003">Cell membrane</keyword>
<dbReference type="Pfam" id="PF00528">
    <property type="entry name" value="BPD_transp_1"/>
    <property type="match status" value="2"/>
</dbReference>
<feature type="transmembrane region" description="Helical" evidence="8">
    <location>
        <begin position="501"/>
        <end position="522"/>
    </location>
</feature>
<feature type="domain" description="ABC transmembrane type-1" evidence="9">
    <location>
        <begin position="56"/>
        <end position="258"/>
    </location>
</feature>
<sequence>MRSQPKFVSMICMALFLGIVVLPMVMMFGKSFAVDGSFSVDNYISVFTDGRMIGLFTKSLALSFLATIMALLLGVPFAFLMSRTDVPGKKLWQWLYLLPLCIPSYIHAIAWLSFLGPKGIWPTFIAGAFGLGTATIDIYNLYGSATILALSYFPFVILLALCGFDSMDRRLEEAAGLIHKPVTVFLRVTLPLVSPHIFSGAVLVFLFSLFDYGVPALLRVHVYPVEAVTQFSAFYNEGAATAQSFPVIIVGLILLGLQRRFMGNRSYVTLDTGSRKAVTFELGRAWPIAFLFFGLVITVSVIVPIMVLISRAGFPESYQVVFNNSLSEVTATMGRSLASATVIVLLGYFLSEMIENKPSFCTAGLDYMTLVPLAFPATALGIGLIYCWNRPATEIVYQSSWILISAYVGRFLPFAVRASNANLKQIGGSLKDAALLMEKRWWKRLLSIELPLATPGLVAGWIIAFILCMGELGATLLVIPPGQGSISLKIYTLMHYGANQVVAAMALVLVFVNVSVATGLAFGVRKFRPFRIAAAGQDG</sequence>
<name>A0A5K7YKC0_9BACT</name>
<dbReference type="OrthoDB" id="27542at2"/>
<dbReference type="AlphaFoldDB" id="A0A5K7YKC0"/>
<feature type="transmembrane region" description="Helical" evidence="8">
    <location>
        <begin position="7"/>
        <end position="29"/>
    </location>
</feature>
<evidence type="ECO:0000256" key="8">
    <source>
        <dbReference type="RuleBase" id="RU363032"/>
    </source>
</evidence>
<protein>
    <submittedName>
        <fullName evidence="10">ABC transporter substrate-binding protein</fullName>
    </submittedName>
</protein>
<feature type="transmembrane region" description="Helical" evidence="8">
    <location>
        <begin position="94"/>
        <end position="114"/>
    </location>
</feature>
<dbReference type="Gene3D" id="1.10.3720.10">
    <property type="entry name" value="MetI-like"/>
    <property type="match status" value="2"/>
</dbReference>
<feature type="transmembrane region" description="Helical" evidence="8">
    <location>
        <begin position="329"/>
        <end position="350"/>
    </location>
</feature>
<evidence type="ECO:0000313" key="11">
    <source>
        <dbReference type="Proteomes" id="UP000427906"/>
    </source>
</evidence>
<dbReference type="InterPro" id="IPR000515">
    <property type="entry name" value="MetI-like"/>
</dbReference>
<evidence type="ECO:0000313" key="10">
    <source>
        <dbReference type="EMBL" id="BBO68610.1"/>
    </source>
</evidence>
<dbReference type="PROSITE" id="PS50928">
    <property type="entry name" value="ABC_TM1"/>
    <property type="match status" value="2"/>
</dbReference>
<dbReference type="InterPro" id="IPR035906">
    <property type="entry name" value="MetI-like_sf"/>
</dbReference>
<evidence type="ECO:0000259" key="9">
    <source>
        <dbReference type="PROSITE" id="PS50928"/>
    </source>
</evidence>
<keyword evidence="5 8" id="KW-0812">Transmembrane</keyword>
<keyword evidence="7 8" id="KW-0472">Membrane</keyword>
<feature type="domain" description="ABC transmembrane type-1" evidence="9">
    <location>
        <begin position="329"/>
        <end position="520"/>
    </location>
</feature>
<feature type="transmembrane region" description="Helical" evidence="8">
    <location>
        <begin position="60"/>
        <end position="82"/>
    </location>
</feature>
<dbReference type="GO" id="GO:0005886">
    <property type="term" value="C:plasma membrane"/>
    <property type="evidence" value="ECO:0007669"/>
    <property type="project" value="UniProtKB-SubCell"/>
</dbReference>
<evidence type="ECO:0000256" key="3">
    <source>
        <dbReference type="ARBA" id="ARBA00022475"/>
    </source>
</evidence>
<evidence type="ECO:0000256" key="7">
    <source>
        <dbReference type="ARBA" id="ARBA00023136"/>
    </source>
</evidence>
<evidence type="ECO:0000256" key="5">
    <source>
        <dbReference type="ARBA" id="ARBA00022692"/>
    </source>
</evidence>
<dbReference type="PANTHER" id="PTHR43357">
    <property type="entry name" value="INNER MEMBRANE ABC TRANSPORTER PERMEASE PROTEIN YDCV"/>
    <property type="match status" value="1"/>
</dbReference>
<evidence type="ECO:0000256" key="4">
    <source>
        <dbReference type="ARBA" id="ARBA00022519"/>
    </source>
</evidence>
<proteinExistence type="inferred from homology"/>
<comment type="subcellular location">
    <subcellularLocation>
        <location evidence="1">Cell inner membrane</location>
        <topology evidence="1">Multi-pass membrane protein</topology>
    </subcellularLocation>
    <subcellularLocation>
        <location evidence="8">Cell membrane</location>
        <topology evidence="8">Multi-pass membrane protein</topology>
    </subcellularLocation>
</comment>
<dbReference type="EMBL" id="AP021874">
    <property type="protein sequence ID" value="BBO68610.1"/>
    <property type="molecule type" value="Genomic_DNA"/>
</dbReference>
<feature type="transmembrane region" description="Helical" evidence="8">
    <location>
        <begin position="395"/>
        <end position="416"/>
    </location>
</feature>
<dbReference type="RefSeq" id="WP_155316747.1">
    <property type="nucleotide sequence ID" value="NZ_AP021874.1"/>
</dbReference>
<evidence type="ECO:0000256" key="1">
    <source>
        <dbReference type="ARBA" id="ARBA00004429"/>
    </source>
</evidence>
<dbReference type="Proteomes" id="UP000427906">
    <property type="component" value="Chromosome"/>
</dbReference>
<feature type="transmembrane region" description="Helical" evidence="8">
    <location>
        <begin position="238"/>
        <end position="257"/>
    </location>
</feature>
<dbReference type="PANTHER" id="PTHR43357:SF3">
    <property type="entry name" value="FE(3+)-TRANSPORT SYSTEM PERMEASE PROTEIN FBPB 2"/>
    <property type="match status" value="1"/>
</dbReference>
<dbReference type="GO" id="GO:0055085">
    <property type="term" value="P:transmembrane transport"/>
    <property type="evidence" value="ECO:0007669"/>
    <property type="project" value="InterPro"/>
</dbReference>
<reference evidence="10 11" key="1">
    <citation type="submission" date="2019-11" db="EMBL/GenBank/DDBJ databases">
        <title>Comparative genomics of hydrocarbon-degrading Desulfosarcina strains.</title>
        <authorList>
            <person name="Watanabe M."/>
            <person name="Kojima H."/>
            <person name="Fukui M."/>
        </authorList>
    </citation>
    <scope>NUCLEOTIDE SEQUENCE [LARGE SCALE GENOMIC DNA]</scope>
    <source>
        <strain evidence="10 11">PL12</strain>
    </source>
</reference>
<keyword evidence="4" id="KW-0997">Cell inner membrane</keyword>
<keyword evidence="11" id="KW-1185">Reference proteome</keyword>
<evidence type="ECO:0000256" key="2">
    <source>
        <dbReference type="ARBA" id="ARBA00022448"/>
    </source>
</evidence>
<comment type="similarity">
    <text evidence="8">Belongs to the binding-protein-dependent transport system permease family.</text>
</comment>
<dbReference type="CDD" id="cd06261">
    <property type="entry name" value="TM_PBP2"/>
    <property type="match status" value="2"/>
</dbReference>
<dbReference type="SUPFAM" id="SSF161098">
    <property type="entry name" value="MetI-like"/>
    <property type="match status" value="2"/>
</dbReference>
<evidence type="ECO:0000256" key="6">
    <source>
        <dbReference type="ARBA" id="ARBA00022989"/>
    </source>
</evidence>
<feature type="transmembrane region" description="Helical" evidence="8">
    <location>
        <begin position="370"/>
        <end position="389"/>
    </location>
</feature>
<feature type="transmembrane region" description="Helical" evidence="8">
    <location>
        <begin position="445"/>
        <end position="467"/>
    </location>
</feature>
<feature type="transmembrane region" description="Helical" evidence="8">
    <location>
        <begin position="285"/>
        <end position="309"/>
    </location>
</feature>
<feature type="transmembrane region" description="Helical" evidence="8">
    <location>
        <begin position="141"/>
        <end position="164"/>
    </location>
</feature>
<organism evidence="10 11">
    <name type="scientific">Desulfosarcina alkanivorans</name>
    <dbReference type="NCBI Taxonomy" id="571177"/>
    <lineage>
        <taxon>Bacteria</taxon>
        <taxon>Pseudomonadati</taxon>
        <taxon>Thermodesulfobacteriota</taxon>
        <taxon>Desulfobacteria</taxon>
        <taxon>Desulfobacterales</taxon>
        <taxon>Desulfosarcinaceae</taxon>
        <taxon>Desulfosarcina</taxon>
    </lineage>
</organism>